<reference evidence="1" key="1">
    <citation type="submission" date="2020-05" db="EMBL/GenBank/DDBJ databases">
        <authorList>
            <person name="Chiriac C."/>
            <person name="Salcher M."/>
            <person name="Ghai R."/>
            <person name="Kavagutti S V."/>
        </authorList>
    </citation>
    <scope>NUCLEOTIDE SEQUENCE</scope>
</reference>
<dbReference type="EMBL" id="LR797151">
    <property type="protein sequence ID" value="CAB4190011.1"/>
    <property type="molecule type" value="Genomic_DNA"/>
</dbReference>
<accession>A0A6J5R910</accession>
<sequence length="98" mass="10921">MITQYEGNGFRMDFLNGYTISVLWSQKNVRIATNNVMGSNIATTVEVAIFPIADGTDGFVRPDCNFEPEETSYPIPYVNTELLAKLIAWTQGLRSVTP</sequence>
<organism evidence="1">
    <name type="scientific">uncultured Caudovirales phage</name>
    <dbReference type="NCBI Taxonomy" id="2100421"/>
    <lineage>
        <taxon>Viruses</taxon>
        <taxon>Duplodnaviria</taxon>
        <taxon>Heunggongvirae</taxon>
        <taxon>Uroviricota</taxon>
        <taxon>Caudoviricetes</taxon>
        <taxon>Peduoviridae</taxon>
        <taxon>Maltschvirus</taxon>
        <taxon>Maltschvirus maltsch</taxon>
    </lineage>
</organism>
<name>A0A6J5R910_9CAUD</name>
<proteinExistence type="predicted"/>
<protein>
    <submittedName>
        <fullName evidence="1">Uncharacterized protein</fullName>
    </submittedName>
</protein>
<evidence type="ECO:0000313" key="1">
    <source>
        <dbReference type="EMBL" id="CAB4190011.1"/>
    </source>
</evidence>
<gene>
    <name evidence="1" type="ORF">UFOVP1192_28</name>
</gene>